<keyword evidence="4" id="KW-0413">Isomerase</keyword>
<dbReference type="EC" id="5.2.1.8" evidence="2"/>
<protein>
    <recommendedName>
        <fullName evidence="2">peptidylprolyl isomerase</fullName>
        <ecNumber evidence="2">5.2.1.8</ecNumber>
    </recommendedName>
</protein>
<evidence type="ECO:0000313" key="7">
    <source>
        <dbReference type="WBParaSite" id="Gr19_v10_g11597.t1"/>
    </source>
</evidence>
<sequence length="357" mass="39757">MGEIKTFMDKMSEWERLSEKLRHPENPIVFFDIAAGGAPIGRITIELFGDVTPKTAENFRQLCTGELKKDGVPIGYKNSQFHRVIKDFMVQGGDFVNGDGTGMTSIYGPKFADENFEVKHSEPGILSMANAGPDTNGCQFFVTCNKCDFLDGKHVVFGRVLDGLLTVRKIENVPTRFCMQQLPSVDMDTPMHEEGEIVEQHESAGAEAVQHGGSAAVLQQHHSASVQYARPLVARPVTEQQIQALRTGSDVRPGSSLADFYKDLEQYQPTIPDSVALHYMRKNGIANPDVRVVRLFSLAAQKFISDICLDAMQQARIKGLGQVKKGQREAKYCLTNELLQPVLEEYGIQMDRPPFYQ</sequence>
<dbReference type="SUPFAM" id="SSF50891">
    <property type="entry name" value="Cyclophilin-like"/>
    <property type="match status" value="1"/>
</dbReference>
<accession>A0A914GVL3</accession>
<name>A0A914GVL3_GLORO</name>
<dbReference type="GO" id="GO:0005737">
    <property type="term" value="C:cytoplasm"/>
    <property type="evidence" value="ECO:0007669"/>
    <property type="project" value="TreeGrafter"/>
</dbReference>
<dbReference type="InterPro" id="IPR002130">
    <property type="entry name" value="Cyclophilin-type_PPIase_dom"/>
</dbReference>
<dbReference type="InterPro" id="IPR029000">
    <property type="entry name" value="Cyclophilin-like_dom_sf"/>
</dbReference>
<keyword evidence="3" id="KW-0697">Rotamase</keyword>
<feature type="domain" description="PPIase cyclophilin-type" evidence="5">
    <location>
        <begin position="30"/>
        <end position="187"/>
    </location>
</feature>
<evidence type="ECO:0000313" key="6">
    <source>
        <dbReference type="Proteomes" id="UP000887572"/>
    </source>
</evidence>
<dbReference type="PRINTS" id="PR00153">
    <property type="entry name" value="CSAPPISMRASE"/>
</dbReference>
<dbReference type="PROSITE" id="PS50072">
    <property type="entry name" value="CSA_PPIASE_2"/>
    <property type="match status" value="1"/>
</dbReference>
<dbReference type="Pfam" id="PF03540">
    <property type="entry name" value="TAF10"/>
    <property type="match status" value="1"/>
</dbReference>
<dbReference type="FunFam" id="2.40.100.10:FF:000025">
    <property type="entry name" value="Peptidyl-prolyl cis-trans isomerase CYP19-2"/>
    <property type="match status" value="1"/>
</dbReference>
<evidence type="ECO:0000256" key="4">
    <source>
        <dbReference type="ARBA" id="ARBA00023235"/>
    </source>
</evidence>
<dbReference type="GO" id="GO:0016018">
    <property type="term" value="F:cyclosporin A binding"/>
    <property type="evidence" value="ECO:0007669"/>
    <property type="project" value="TreeGrafter"/>
</dbReference>
<comment type="catalytic activity">
    <reaction evidence="1">
        <text>[protein]-peptidylproline (omega=180) = [protein]-peptidylproline (omega=0)</text>
        <dbReference type="Rhea" id="RHEA:16237"/>
        <dbReference type="Rhea" id="RHEA-COMP:10747"/>
        <dbReference type="Rhea" id="RHEA-COMP:10748"/>
        <dbReference type="ChEBI" id="CHEBI:83833"/>
        <dbReference type="ChEBI" id="CHEBI:83834"/>
        <dbReference type="EC" id="5.2.1.8"/>
    </reaction>
</comment>
<dbReference type="PANTHER" id="PTHR11071:SF561">
    <property type="entry name" value="PEPTIDYL-PROLYL CIS-TRANS ISOMERASE D-RELATED"/>
    <property type="match status" value="1"/>
</dbReference>
<evidence type="ECO:0000256" key="2">
    <source>
        <dbReference type="ARBA" id="ARBA00013194"/>
    </source>
</evidence>
<dbReference type="CDD" id="cd07982">
    <property type="entry name" value="HFD_TAF10"/>
    <property type="match status" value="1"/>
</dbReference>
<dbReference type="InterPro" id="IPR020892">
    <property type="entry name" value="Cyclophilin-type_PPIase_CS"/>
</dbReference>
<dbReference type="PANTHER" id="PTHR11071">
    <property type="entry name" value="PEPTIDYL-PROLYL CIS-TRANS ISOMERASE"/>
    <property type="match status" value="1"/>
</dbReference>
<reference evidence="7" key="1">
    <citation type="submission" date="2022-11" db="UniProtKB">
        <authorList>
            <consortium name="WormBaseParasite"/>
        </authorList>
    </citation>
    <scope>IDENTIFICATION</scope>
</reference>
<dbReference type="InterPro" id="IPR003923">
    <property type="entry name" value="TAF10"/>
</dbReference>
<dbReference type="PROSITE" id="PS00170">
    <property type="entry name" value="CSA_PPIASE_1"/>
    <property type="match status" value="1"/>
</dbReference>
<dbReference type="CDD" id="cd01926">
    <property type="entry name" value="cyclophilin_ABH_like"/>
    <property type="match status" value="1"/>
</dbReference>
<evidence type="ECO:0000256" key="1">
    <source>
        <dbReference type="ARBA" id="ARBA00000971"/>
    </source>
</evidence>
<dbReference type="Pfam" id="PF00160">
    <property type="entry name" value="Pro_isomerase"/>
    <property type="match status" value="1"/>
</dbReference>
<evidence type="ECO:0000256" key="3">
    <source>
        <dbReference type="ARBA" id="ARBA00023110"/>
    </source>
</evidence>
<dbReference type="GO" id="GO:0005634">
    <property type="term" value="C:nucleus"/>
    <property type="evidence" value="ECO:0007669"/>
    <property type="project" value="InterPro"/>
</dbReference>
<dbReference type="GO" id="GO:0003755">
    <property type="term" value="F:peptidyl-prolyl cis-trans isomerase activity"/>
    <property type="evidence" value="ECO:0007669"/>
    <property type="project" value="UniProtKB-KW"/>
</dbReference>
<keyword evidence="6" id="KW-1185">Reference proteome</keyword>
<organism evidence="6 7">
    <name type="scientific">Globodera rostochiensis</name>
    <name type="common">Golden nematode worm</name>
    <name type="synonym">Heterodera rostochiensis</name>
    <dbReference type="NCBI Taxonomy" id="31243"/>
    <lineage>
        <taxon>Eukaryota</taxon>
        <taxon>Metazoa</taxon>
        <taxon>Ecdysozoa</taxon>
        <taxon>Nematoda</taxon>
        <taxon>Chromadorea</taxon>
        <taxon>Rhabditida</taxon>
        <taxon>Tylenchina</taxon>
        <taxon>Tylenchomorpha</taxon>
        <taxon>Tylenchoidea</taxon>
        <taxon>Heteroderidae</taxon>
        <taxon>Heteroderinae</taxon>
        <taxon>Globodera</taxon>
    </lineage>
</organism>
<dbReference type="WBParaSite" id="Gr19_v10_g11597.t1">
    <property type="protein sequence ID" value="Gr19_v10_g11597.t1"/>
    <property type="gene ID" value="Gr19_v10_g11597"/>
</dbReference>
<proteinExistence type="predicted"/>
<dbReference type="AlphaFoldDB" id="A0A914GVL3"/>
<dbReference type="Gene3D" id="2.40.100.10">
    <property type="entry name" value="Cyclophilin-like"/>
    <property type="match status" value="1"/>
</dbReference>
<dbReference type="GO" id="GO:0006457">
    <property type="term" value="P:protein folding"/>
    <property type="evidence" value="ECO:0007669"/>
    <property type="project" value="InterPro"/>
</dbReference>
<dbReference type="Proteomes" id="UP000887572">
    <property type="component" value="Unplaced"/>
</dbReference>
<dbReference type="GO" id="GO:0006352">
    <property type="term" value="P:DNA-templated transcription initiation"/>
    <property type="evidence" value="ECO:0007669"/>
    <property type="project" value="InterPro"/>
</dbReference>
<evidence type="ECO:0000259" key="5">
    <source>
        <dbReference type="PROSITE" id="PS50072"/>
    </source>
</evidence>